<organism evidence="1 2">
    <name type="scientific">Panagrolaimus sp. PS1159</name>
    <dbReference type="NCBI Taxonomy" id="55785"/>
    <lineage>
        <taxon>Eukaryota</taxon>
        <taxon>Metazoa</taxon>
        <taxon>Ecdysozoa</taxon>
        <taxon>Nematoda</taxon>
        <taxon>Chromadorea</taxon>
        <taxon>Rhabditida</taxon>
        <taxon>Tylenchina</taxon>
        <taxon>Panagrolaimomorpha</taxon>
        <taxon>Panagrolaimoidea</taxon>
        <taxon>Panagrolaimidae</taxon>
        <taxon>Panagrolaimus</taxon>
    </lineage>
</organism>
<protein>
    <submittedName>
        <fullName evidence="2">Uncharacterized protein</fullName>
    </submittedName>
</protein>
<name>A0AC35GKX0_9BILA</name>
<proteinExistence type="predicted"/>
<reference evidence="2" key="1">
    <citation type="submission" date="2022-11" db="UniProtKB">
        <authorList>
            <consortium name="WormBaseParasite"/>
        </authorList>
    </citation>
    <scope>IDENTIFICATION</scope>
</reference>
<dbReference type="WBParaSite" id="PS1159_v2.g6419.t1">
    <property type="protein sequence ID" value="PS1159_v2.g6419.t1"/>
    <property type="gene ID" value="PS1159_v2.g6419"/>
</dbReference>
<sequence>MDINNVEMNNLDDLDQADLQDLEGLRQTAQIAILRLKSLGEASKSESEIEIEENIQNVEREMKNACSKIIKMSKIRTQSQKDVNEKQIILLNAQIEREAILKRKADAEAETAKLNLEKARLELENLKKGL</sequence>
<evidence type="ECO:0000313" key="2">
    <source>
        <dbReference type="WBParaSite" id="PS1159_v2.g6419.t1"/>
    </source>
</evidence>
<dbReference type="Proteomes" id="UP000887580">
    <property type="component" value="Unplaced"/>
</dbReference>
<accession>A0AC35GKX0</accession>
<evidence type="ECO:0000313" key="1">
    <source>
        <dbReference type="Proteomes" id="UP000887580"/>
    </source>
</evidence>